<name>A0A1M6YNX8_HALPU</name>
<feature type="transmembrane region" description="Helical" evidence="1">
    <location>
        <begin position="26"/>
        <end position="44"/>
    </location>
</feature>
<protein>
    <submittedName>
        <fullName evidence="2">Uncharacterized protein</fullName>
    </submittedName>
</protein>
<gene>
    <name evidence="2" type="ORF">SAMN05444342_3226</name>
</gene>
<proteinExistence type="predicted"/>
<keyword evidence="1" id="KW-1133">Transmembrane helix</keyword>
<dbReference type="Proteomes" id="UP000184203">
    <property type="component" value="Unassembled WGS sequence"/>
</dbReference>
<keyword evidence="1" id="KW-0812">Transmembrane</keyword>
<organism evidence="2 3">
    <name type="scientific">Haladaptatus paucihalophilus DX253</name>
    <dbReference type="NCBI Taxonomy" id="797209"/>
    <lineage>
        <taxon>Archaea</taxon>
        <taxon>Methanobacteriati</taxon>
        <taxon>Methanobacteriota</taxon>
        <taxon>Stenosarchaea group</taxon>
        <taxon>Halobacteria</taxon>
        <taxon>Halobacteriales</taxon>
        <taxon>Haladaptataceae</taxon>
        <taxon>Haladaptatus</taxon>
    </lineage>
</organism>
<sequence length="52" mass="5810">MNYLLSDSTTNERDTGDTTQSLSVEVFTHLTMFSPILLLTILKIRNFDAGMG</sequence>
<dbReference type="AlphaFoldDB" id="A0A1M6YNX8"/>
<evidence type="ECO:0000313" key="3">
    <source>
        <dbReference type="Proteomes" id="UP000184203"/>
    </source>
</evidence>
<dbReference type="EMBL" id="FRAN01000005">
    <property type="protein sequence ID" value="SHL19782.1"/>
    <property type="molecule type" value="Genomic_DNA"/>
</dbReference>
<keyword evidence="3" id="KW-1185">Reference proteome</keyword>
<keyword evidence="1" id="KW-0472">Membrane</keyword>
<accession>A0A1M6YNX8</accession>
<reference evidence="3" key="1">
    <citation type="submission" date="2016-11" db="EMBL/GenBank/DDBJ databases">
        <authorList>
            <person name="Varghese N."/>
            <person name="Submissions S."/>
        </authorList>
    </citation>
    <scope>NUCLEOTIDE SEQUENCE [LARGE SCALE GENOMIC DNA]</scope>
    <source>
        <strain evidence="3">DX253</strain>
    </source>
</reference>
<evidence type="ECO:0000256" key="1">
    <source>
        <dbReference type="SAM" id="Phobius"/>
    </source>
</evidence>
<evidence type="ECO:0000313" key="2">
    <source>
        <dbReference type="EMBL" id="SHL19782.1"/>
    </source>
</evidence>